<dbReference type="SUPFAM" id="SSF82185">
    <property type="entry name" value="Histone H3 K4-specific methyltransferase SET7/9 N-terminal domain"/>
    <property type="match status" value="1"/>
</dbReference>
<comment type="caution">
    <text evidence="1">The sequence shown here is derived from an EMBL/GenBank/DDBJ whole genome shotgun (WGS) entry which is preliminary data.</text>
</comment>
<name>A0A2M7Z7N1_9BACT</name>
<evidence type="ECO:0000313" key="2">
    <source>
        <dbReference type="Proteomes" id="UP000230843"/>
    </source>
</evidence>
<dbReference type="EMBL" id="PFVJ01000020">
    <property type="protein sequence ID" value="PJA90191.1"/>
    <property type="molecule type" value="Genomic_DNA"/>
</dbReference>
<gene>
    <name evidence="1" type="ORF">CO137_00865</name>
</gene>
<proteinExistence type="predicted"/>
<evidence type="ECO:0000313" key="1">
    <source>
        <dbReference type="EMBL" id="PJA90191.1"/>
    </source>
</evidence>
<protein>
    <submittedName>
        <fullName evidence="1">Uncharacterized protein</fullName>
    </submittedName>
</protein>
<reference evidence="2" key="1">
    <citation type="submission" date="2017-09" db="EMBL/GenBank/DDBJ databases">
        <title>Depth-based differentiation of microbial function through sediment-hosted aquifers and enrichment of novel symbionts in the deep terrestrial subsurface.</title>
        <authorList>
            <person name="Probst A.J."/>
            <person name="Ladd B."/>
            <person name="Jarett J.K."/>
            <person name="Geller-Mcgrath D.E."/>
            <person name="Sieber C.M.K."/>
            <person name="Emerson J.B."/>
            <person name="Anantharaman K."/>
            <person name="Thomas B.C."/>
            <person name="Malmstrom R."/>
            <person name="Stieglmeier M."/>
            <person name="Klingl A."/>
            <person name="Woyke T."/>
            <person name="Ryan C.M."/>
            <person name="Banfield J.F."/>
        </authorList>
    </citation>
    <scope>NUCLEOTIDE SEQUENCE [LARGE SCALE GENOMIC DNA]</scope>
</reference>
<organism evidence="1 2">
    <name type="scientific">Candidatus Magasanikbacteria bacterium CG_4_9_14_3_um_filter_32_9</name>
    <dbReference type="NCBI Taxonomy" id="1974644"/>
    <lineage>
        <taxon>Bacteria</taxon>
        <taxon>Candidatus Magasanikiibacteriota</taxon>
    </lineage>
</organism>
<dbReference type="Proteomes" id="UP000230843">
    <property type="component" value="Unassembled WGS sequence"/>
</dbReference>
<accession>A0A2M7Z7N1</accession>
<sequence length="212" mass="24054">MGKQISVLLVFVSIFTFISFGCGNKNVVQNDEVQIVKKEQPKINCPAGTVYIVDDSSVENTVIHLCINEFGQADGQVLGYYADTGKLGASLWFKNGKSVGKWVRWDNQGNVASIEHYNSVGDIRHGYTIFWEYYDSQNNVKCNIYAFSKGAIDVVSFEYINEKFSKIIVYVGPDTPPDEYKRSEMKKRDIEMLDKFYQEDIVGKELVDLPTP</sequence>
<dbReference type="AlphaFoldDB" id="A0A2M7Z7N1"/>
<dbReference type="PROSITE" id="PS51257">
    <property type="entry name" value="PROKAR_LIPOPROTEIN"/>
    <property type="match status" value="1"/>
</dbReference>